<dbReference type="NCBIfam" id="TIGR00136">
    <property type="entry name" value="mnmG_gidA"/>
    <property type="match status" value="1"/>
</dbReference>
<feature type="binding site" evidence="11">
    <location>
        <begin position="269"/>
        <end position="283"/>
    </location>
    <ligand>
        <name>NAD(+)</name>
        <dbReference type="ChEBI" id="CHEBI:57540"/>
    </ligand>
</feature>
<dbReference type="InterPro" id="IPR020595">
    <property type="entry name" value="MnmG-rel_CS"/>
</dbReference>
<evidence type="ECO:0000256" key="1">
    <source>
        <dbReference type="ARBA" id="ARBA00001974"/>
    </source>
</evidence>
<evidence type="ECO:0000256" key="4">
    <source>
        <dbReference type="ARBA" id="ARBA00020461"/>
    </source>
</evidence>
<dbReference type="eggNOG" id="COG0445">
    <property type="taxonomic scope" value="Bacteria"/>
</dbReference>
<keyword evidence="5 11" id="KW-0285">Flavoprotein</keyword>
<keyword evidence="15" id="KW-1185">Reference proteome</keyword>
<keyword evidence="8 11" id="KW-0520">NAD</keyword>
<dbReference type="PROSITE" id="PS01280">
    <property type="entry name" value="GIDA_1"/>
    <property type="match status" value="1"/>
</dbReference>
<evidence type="ECO:0000256" key="7">
    <source>
        <dbReference type="ARBA" id="ARBA00022827"/>
    </source>
</evidence>
<dbReference type="PANTHER" id="PTHR11806:SF0">
    <property type="entry name" value="PROTEIN MTO1 HOMOLOG, MITOCHONDRIAL"/>
    <property type="match status" value="1"/>
</dbReference>
<dbReference type="FunFam" id="3.50.50.60:FF:000002">
    <property type="entry name" value="tRNA uridine 5-carboxymethylaminomethyl modification enzyme MnmG"/>
    <property type="match status" value="1"/>
</dbReference>
<evidence type="ECO:0000256" key="9">
    <source>
        <dbReference type="ARBA" id="ARBA00025948"/>
    </source>
</evidence>
<sequence>MYSFDVIVVGGGHAGIEAAHAAAKMGSKTLLLTLDIQKIGLMPCNPSIGGIGKGHIVYEISALGGLMPKLCTKTYLQARMLNTKKGPAVQGLRLQIDKYAYSDLSRKTLENIANLSLRNGMVDHLVIDGDNNIRGVITNDGITYHSSQVILTTGTFLNGLVHIGTTNFPAGRQGESAVASLSQSLAQLNLRMGRLKTGTPPRLLKSSIDFSRLDVQEPDSLEYLFEFQPHKSTSTHACYITHTNERTHEIIRNNLHQSAMYSGNIKGIGPRYCPSIEDKISRFADKTSHHIFVEPEGADVDEIYPSGISTSLPIDIQKQYIQTIRGFENAIITKPGYAVEYDFVLPDQLYHTMEVKSARGLYLAGQINGTTGYEEAAGQGIIAGINASLRAQGKEPFIVSRTDSYIGVMIDDLVTMSVDEPYRMFTSRAERRLSLRQDNAFLRLTDRAYSIGMIEDDLYSAFIHEKQIIEQTLIKLKTQHTCAQLLRIFGELECNREHVRTYAGCDLSERAIDTIYASIRYEPYLKREERDIERYDQYQELLLPAEIDFTHIPGLSKELAQKLTRHRPLTIAQACLIPGMTPAAISLLILQARKK</sequence>
<organism evidence="14 15">
    <name type="scientific">candidate division TM6 bacterium JCVI TM6SC1</name>
    <dbReference type="NCBI Taxonomy" id="1306947"/>
    <lineage>
        <taxon>Bacteria</taxon>
        <taxon>Candidatus Babelota</taxon>
        <taxon>Vermiphilus</taxon>
    </lineage>
</organism>
<name>A0A0D2JMC0_9BACT</name>
<dbReference type="InterPro" id="IPR047001">
    <property type="entry name" value="MnmG_C_subdom"/>
</dbReference>
<dbReference type="SUPFAM" id="SSF51905">
    <property type="entry name" value="FAD/NAD(P)-binding domain"/>
    <property type="match status" value="1"/>
</dbReference>
<dbReference type="GO" id="GO:0002098">
    <property type="term" value="P:tRNA wobble uridine modification"/>
    <property type="evidence" value="ECO:0007669"/>
    <property type="project" value="InterPro"/>
</dbReference>
<dbReference type="Pfam" id="PF13932">
    <property type="entry name" value="SAM_GIDA_C"/>
    <property type="match status" value="1"/>
</dbReference>
<dbReference type="STRING" id="1306947.J120_00855"/>
<comment type="caution">
    <text evidence="14">The sequence shown here is derived from an EMBL/GenBank/DDBJ whole genome shotgun (WGS) entry which is preliminary data.</text>
</comment>
<evidence type="ECO:0000259" key="13">
    <source>
        <dbReference type="SMART" id="SM01228"/>
    </source>
</evidence>
<dbReference type="GO" id="GO:0030488">
    <property type="term" value="P:tRNA methylation"/>
    <property type="evidence" value="ECO:0007669"/>
    <property type="project" value="TreeGrafter"/>
</dbReference>
<dbReference type="InterPro" id="IPR044920">
    <property type="entry name" value="MnmG_C_subdom_sf"/>
</dbReference>
<dbReference type="InterPro" id="IPR004416">
    <property type="entry name" value="MnmG"/>
</dbReference>
<keyword evidence="11" id="KW-0963">Cytoplasm</keyword>
<evidence type="ECO:0000256" key="6">
    <source>
        <dbReference type="ARBA" id="ARBA00022694"/>
    </source>
</evidence>
<evidence type="ECO:0000256" key="3">
    <source>
        <dbReference type="ARBA" id="ARBA00007653"/>
    </source>
</evidence>
<dbReference type="GO" id="GO:0005829">
    <property type="term" value="C:cytosol"/>
    <property type="evidence" value="ECO:0007669"/>
    <property type="project" value="TreeGrafter"/>
</dbReference>
<dbReference type="InterPro" id="IPR026904">
    <property type="entry name" value="MnmG_C"/>
</dbReference>
<evidence type="ECO:0000256" key="5">
    <source>
        <dbReference type="ARBA" id="ARBA00022630"/>
    </source>
</evidence>
<keyword evidence="12" id="KW-0812">Transmembrane</keyword>
<dbReference type="Pfam" id="PF01134">
    <property type="entry name" value="GIDA"/>
    <property type="match status" value="1"/>
</dbReference>
<dbReference type="PROSITE" id="PS01281">
    <property type="entry name" value="GIDA_2"/>
    <property type="match status" value="1"/>
</dbReference>
<comment type="subcellular location">
    <subcellularLocation>
        <location evidence="11">Cytoplasm</location>
    </subcellularLocation>
</comment>
<feature type="domain" description="tRNA uridine 5-carboxymethylaminomethyl modification enzyme C-terminal subdomain" evidence="13">
    <location>
        <begin position="519"/>
        <end position="590"/>
    </location>
</feature>
<dbReference type="EMBL" id="ARQD01000001">
    <property type="protein sequence ID" value="KIX85508.1"/>
    <property type="molecule type" value="Genomic_DNA"/>
</dbReference>
<evidence type="ECO:0000313" key="14">
    <source>
        <dbReference type="EMBL" id="KIX85508.1"/>
    </source>
</evidence>
<dbReference type="SMART" id="SM01228">
    <property type="entry name" value="GIDA_assoc_3"/>
    <property type="match status" value="1"/>
</dbReference>
<keyword evidence="12" id="KW-0472">Membrane</keyword>
<reference evidence="14 15" key="1">
    <citation type="journal article" date="2013" name="Proc. Natl. Acad. Sci. U.S.A.">
        <title>Candidate phylum TM6 genome recovered from a hospital sink biofilm provides genomic insights into this uncultivated phylum.</title>
        <authorList>
            <person name="McLean J.S."/>
            <person name="Lombardo M.J."/>
            <person name="Badger J.H."/>
            <person name="Edlund A."/>
            <person name="Novotny M."/>
            <person name="Yee-Greenbaum J."/>
            <person name="Vyahhi N."/>
            <person name="Hall A.P."/>
            <person name="Yang Y."/>
            <person name="Dupont C.L."/>
            <person name="Ziegler M.G."/>
            <person name="Chitsaz H."/>
            <person name="Allen A.E."/>
            <person name="Yooseph S."/>
            <person name="Tesler G."/>
            <person name="Pevzner P.A."/>
            <person name="Friedman R.M."/>
            <person name="Nealson K.H."/>
            <person name="Venter J.C."/>
            <person name="Lasken R.S."/>
        </authorList>
    </citation>
    <scope>NUCLEOTIDE SEQUENCE [LARGE SCALE GENOMIC DNA]</scope>
    <source>
        <strain evidence="14 15">TM6SC1</strain>
    </source>
</reference>
<feature type="binding site" evidence="11">
    <location>
        <begin position="10"/>
        <end position="15"/>
    </location>
    <ligand>
        <name>FAD</name>
        <dbReference type="ChEBI" id="CHEBI:57692"/>
    </ligand>
</feature>
<proteinExistence type="inferred from homology"/>
<dbReference type="GO" id="GO:0050660">
    <property type="term" value="F:flavin adenine dinucleotide binding"/>
    <property type="evidence" value="ECO:0007669"/>
    <property type="project" value="UniProtKB-UniRule"/>
</dbReference>
<dbReference type="PANTHER" id="PTHR11806">
    <property type="entry name" value="GLUCOSE INHIBITED DIVISION PROTEIN A"/>
    <property type="match status" value="1"/>
</dbReference>
<comment type="caution">
    <text evidence="11">Lacks conserved residue(s) required for the propagation of feature annotation.</text>
</comment>
<evidence type="ECO:0000256" key="8">
    <source>
        <dbReference type="ARBA" id="ARBA00023027"/>
    </source>
</evidence>
<accession>A0A0D2JMC0</accession>
<gene>
    <name evidence="11" type="primary">mnmG</name>
    <name evidence="11" type="synonym">gidA</name>
    <name evidence="14" type="ORF">J120_00855</name>
</gene>
<dbReference type="InterPro" id="IPR002218">
    <property type="entry name" value="MnmG-rel"/>
</dbReference>
<evidence type="ECO:0000256" key="12">
    <source>
        <dbReference type="SAM" id="Phobius"/>
    </source>
</evidence>
<dbReference type="FunFam" id="1.10.150.570:FF:000001">
    <property type="entry name" value="tRNA uridine 5-carboxymethylaminomethyl modification enzyme MnmG"/>
    <property type="match status" value="1"/>
</dbReference>
<comment type="subunit">
    <text evidence="9 11">Homodimer. Heterotetramer of two MnmE and two MnmG subunits.</text>
</comment>
<comment type="cofactor">
    <cofactor evidence="1 11">
        <name>FAD</name>
        <dbReference type="ChEBI" id="CHEBI:57692"/>
    </cofactor>
</comment>
<dbReference type="HAMAP" id="MF_00129">
    <property type="entry name" value="MnmG_GidA"/>
    <property type="match status" value="1"/>
</dbReference>
<evidence type="ECO:0000256" key="10">
    <source>
        <dbReference type="ARBA" id="ARBA00031800"/>
    </source>
</evidence>
<evidence type="ECO:0000313" key="15">
    <source>
        <dbReference type="Proteomes" id="UP000032214"/>
    </source>
</evidence>
<dbReference type="Gene3D" id="3.50.50.60">
    <property type="entry name" value="FAD/NAD(P)-binding domain"/>
    <property type="match status" value="2"/>
</dbReference>
<keyword evidence="6 11" id="KW-0819">tRNA processing</keyword>
<evidence type="ECO:0000256" key="2">
    <source>
        <dbReference type="ARBA" id="ARBA00003717"/>
    </source>
</evidence>
<dbReference type="AlphaFoldDB" id="A0A0D2JMC0"/>
<protein>
    <recommendedName>
        <fullName evidence="4 11">tRNA uridine 5-carboxymethylaminomethyl modification enzyme MnmG</fullName>
    </recommendedName>
    <alternativeName>
        <fullName evidence="10 11">Glucose-inhibited division protein A</fullName>
    </alternativeName>
</protein>
<keyword evidence="7 11" id="KW-0274">FAD</keyword>
<dbReference type="InterPro" id="IPR040131">
    <property type="entry name" value="MnmG_N"/>
</dbReference>
<feature type="transmembrane region" description="Helical" evidence="12">
    <location>
        <begin position="571"/>
        <end position="590"/>
    </location>
</feature>
<dbReference type="InterPro" id="IPR036188">
    <property type="entry name" value="FAD/NAD-bd_sf"/>
</dbReference>
<comment type="similarity">
    <text evidence="3 11">Belongs to the MnmG family.</text>
</comment>
<dbReference type="Gene3D" id="1.10.150.570">
    <property type="entry name" value="GidA associated domain, C-terminal subdomain"/>
    <property type="match status" value="1"/>
</dbReference>
<dbReference type="Proteomes" id="UP000032214">
    <property type="component" value="Unassembled WGS sequence"/>
</dbReference>
<comment type="function">
    <text evidence="2 11">NAD-binding protein involved in the addition of a carboxymethylaminomethyl (cmnm) group at the wobble position (U34) of certain tRNAs, forming tRNA-cmnm(5)s(2)U34.</text>
</comment>
<keyword evidence="12" id="KW-1133">Transmembrane helix</keyword>
<evidence type="ECO:0000256" key="11">
    <source>
        <dbReference type="HAMAP-Rule" id="MF_00129"/>
    </source>
</evidence>